<organism evidence="3 4">
    <name type="scientific">Amycolatopsis melonis</name>
    <dbReference type="NCBI Taxonomy" id="3156488"/>
    <lineage>
        <taxon>Bacteria</taxon>
        <taxon>Bacillati</taxon>
        <taxon>Actinomycetota</taxon>
        <taxon>Actinomycetes</taxon>
        <taxon>Pseudonocardiales</taxon>
        <taxon>Pseudonocardiaceae</taxon>
        <taxon>Amycolatopsis</taxon>
    </lineage>
</organism>
<keyword evidence="2" id="KW-0472">Membrane</keyword>
<accession>A0ABV0LSW4</accession>
<feature type="compositionally biased region" description="Low complexity" evidence="1">
    <location>
        <begin position="111"/>
        <end position="125"/>
    </location>
</feature>
<keyword evidence="2" id="KW-0812">Transmembrane</keyword>
<dbReference type="EMBL" id="JBDZYD010000020">
    <property type="protein sequence ID" value="MEQ0565363.1"/>
    <property type="molecule type" value="Genomic_DNA"/>
</dbReference>
<comment type="caution">
    <text evidence="3">The sequence shown here is derived from an EMBL/GenBank/DDBJ whole genome shotgun (WGS) entry which is preliminary data.</text>
</comment>
<keyword evidence="4" id="KW-1185">Reference proteome</keyword>
<dbReference type="RefSeq" id="WP_348956450.1">
    <property type="nucleotide sequence ID" value="NZ_JBDZYD010000020.1"/>
</dbReference>
<dbReference type="Gene3D" id="2.60.120.260">
    <property type="entry name" value="Galactose-binding domain-like"/>
    <property type="match status" value="1"/>
</dbReference>
<keyword evidence="2" id="KW-1133">Transmembrane helix</keyword>
<evidence type="ECO:0000256" key="1">
    <source>
        <dbReference type="SAM" id="MobiDB-lite"/>
    </source>
</evidence>
<gene>
    <name evidence="3" type="ORF">ABJI51_40330</name>
</gene>
<proteinExistence type="predicted"/>
<name>A0ABV0LSW4_9PSEU</name>
<feature type="region of interest" description="Disordered" evidence="1">
    <location>
        <begin position="106"/>
        <end position="134"/>
    </location>
</feature>
<reference evidence="3 4" key="1">
    <citation type="submission" date="2024-05" db="EMBL/GenBank/DDBJ databases">
        <authorList>
            <person name="Zhao H."/>
            <person name="Xu Y."/>
            <person name="Lin S."/>
            <person name="Spain J.C."/>
            <person name="Zhou N.-Y."/>
        </authorList>
    </citation>
    <scope>NUCLEOTIDE SEQUENCE [LARGE SCALE GENOMIC DNA]</scope>
    <source>
        <strain evidence="3 4">NEAU-NG30</strain>
    </source>
</reference>
<feature type="transmembrane region" description="Helical" evidence="2">
    <location>
        <begin position="34"/>
        <end position="54"/>
    </location>
</feature>
<evidence type="ECO:0000313" key="4">
    <source>
        <dbReference type="Proteomes" id="UP001440984"/>
    </source>
</evidence>
<dbReference type="Proteomes" id="UP001440984">
    <property type="component" value="Unassembled WGS sequence"/>
</dbReference>
<sequence length="252" mass="26968">MKSVYARAEHRLRLERLARQAAYSQQRAGARIRWVAAVLAGLVVVGSGILLTTVSSTSQPRPVALSPVSLEPATALPPTPTPTSSASSLPASVPVAAPAFTMSATATRSSVAQKPPQKPPVQAAPNCPAAGTSTLNDDAAGITYSGSWRPNRNRGYGDFHDDVHYTNSNGDSVSYSFTGTGISLFTETFRDEGRMDVYLDGQFQRTVDTTSDTRRVQQIVFKACGLQAGYHNIRAVKRSGDNMLIDRLDVTP</sequence>
<evidence type="ECO:0000256" key="2">
    <source>
        <dbReference type="SAM" id="Phobius"/>
    </source>
</evidence>
<protein>
    <submittedName>
        <fullName evidence="3">Uncharacterized protein</fullName>
    </submittedName>
</protein>
<evidence type="ECO:0000313" key="3">
    <source>
        <dbReference type="EMBL" id="MEQ0565363.1"/>
    </source>
</evidence>